<dbReference type="Proteomes" id="UP000034881">
    <property type="component" value="Unassembled WGS sequence"/>
</dbReference>
<dbReference type="Gene3D" id="2.40.440.10">
    <property type="entry name" value="L,D-transpeptidase catalytic domain-like"/>
    <property type="match status" value="1"/>
</dbReference>
<keyword evidence="2" id="KW-0808">Transferase</keyword>
<evidence type="ECO:0000259" key="7">
    <source>
        <dbReference type="PROSITE" id="PS52029"/>
    </source>
</evidence>
<evidence type="ECO:0000256" key="4">
    <source>
        <dbReference type="ARBA" id="ARBA00022984"/>
    </source>
</evidence>
<dbReference type="PROSITE" id="PS52029">
    <property type="entry name" value="LD_TPASE"/>
    <property type="match status" value="1"/>
</dbReference>
<dbReference type="PANTHER" id="PTHR30582:SF2">
    <property type="entry name" value="L,D-TRANSPEPTIDASE YCIB-RELATED"/>
    <property type="match status" value="1"/>
</dbReference>
<dbReference type="GO" id="GO:0005576">
    <property type="term" value="C:extracellular region"/>
    <property type="evidence" value="ECO:0007669"/>
    <property type="project" value="TreeGrafter"/>
</dbReference>
<dbReference type="AlphaFoldDB" id="A0A0G0QMX7"/>
<dbReference type="InterPro" id="IPR005490">
    <property type="entry name" value="LD_TPept_cat_dom"/>
</dbReference>
<keyword evidence="3 6" id="KW-0133">Cell shape</keyword>
<evidence type="ECO:0000313" key="9">
    <source>
        <dbReference type="Proteomes" id="UP000034881"/>
    </source>
</evidence>
<dbReference type="PANTHER" id="PTHR30582">
    <property type="entry name" value="L,D-TRANSPEPTIDASE"/>
    <property type="match status" value="1"/>
</dbReference>
<name>A0A0G0QMX7_9BACT</name>
<protein>
    <submittedName>
        <fullName evidence="8">ErfK/YbiS/YcfS/YnhG family protein</fullName>
    </submittedName>
</protein>
<dbReference type="GO" id="GO:0008360">
    <property type="term" value="P:regulation of cell shape"/>
    <property type="evidence" value="ECO:0007669"/>
    <property type="project" value="UniProtKB-UniRule"/>
</dbReference>
<keyword evidence="5 6" id="KW-0961">Cell wall biogenesis/degradation</keyword>
<proteinExistence type="predicted"/>
<comment type="pathway">
    <text evidence="1 6">Cell wall biogenesis; peptidoglycan biosynthesis.</text>
</comment>
<dbReference type="Pfam" id="PF03734">
    <property type="entry name" value="YkuD"/>
    <property type="match status" value="1"/>
</dbReference>
<dbReference type="InterPro" id="IPR038063">
    <property type="entry name" value="Transpep_catalytic_dom"/>
</dbReference>
<dbReference type="CDD" id="cd16913">
    <property type="entry name" value="YkuD_like"/>
    <property type="match status" value="1"/>
</dbReference>
<dbReference type="GO" id="GO:0016740">
    <property type="term" value="F:transferase activity"/>
    <property type="evidence" value="ECO:0007669"/>
    <property type="project" value="UniProtKB-KW"/>
</dbReference>
<dbReference type="PATRIC" id="fig|1618431.3.peg.1092"/>
<comment type="caution">
    <text evidence="8">The sequence shown here is derived from an EMBL/GenBank/DDBJ whole genome shotgun (WGS) entry which is preliminary data.</text>
</comment>
<sequence length="240" mass="26704">MLHRLVPLLLLIAVIAYIAFNFQSIRRTIVYKLNISGDLTLSCCTVDNILSQNGKFDEDANTAIFNGEVIDYPKTSLSYAYSQSLAQNPDENQAVLGTTNEAGEEKWIDVSLDEQRLRAYEGNTLVIEFPISSGLWAPTPKGSFNIWYKTRNQTMSGGSKDLGTYYYLPNVPHNMFFHQGYAIHGAYWHNNFGHPMSHGCVNSPLASVAQLFDWAGPVVPPDQNAVRATAENPGTRVVVR</sequence>
<reference evidence="8 9" key="1">
    <citation type="journal article" date="2015" name="Nature">
        <title>rRNA introns, odd ribosomes, and small enigmatic genomes across a large radiation of phyla.</title>
        <authorList>
            <person name="Brown C.T."/>
            <person name="Hug L.A."/>
            <person name="Thomas B.C."/>
            <person name="Sharon I."/>
            <person name="Castelle C.J."/>
            <person name="Singh A."/>
            <person name="Wilkins M.J."/>
            <person name="Williams K.H."/>
            <person name="Banfield J.F."/>
        </authorList>
    </citation>
    <scope>NUCLEOTIDE SEQUENCE [LARGE SCALE GENOMIC DNA]</scope>
</reference>
<dbReference type="UniPathway" id="UPA00219"/>
<dbReference type="SUPFAM" id="SSF141523">
    <property type="entry name" value="L,D-transpeptidase catalytic domain-like"/>
    <property type="match status" value="1"/>
</dbReference>
<evidence type="ECO:0000256" key="1">
    <source>
        <dbReference type="ARBA" id="ARBA00004752"/>
    </source>
</evidence>
<gene>
    <name evidence="8" type="ORF">UT77_C0010G0039</name>
</gene>
<keyword evidence="4 6" id="KW-0573">Peptidoglycan synthesis</keyword>
<evidence type="ECO:0000256" key="5">
    <source>
        <dbReference type="ARBA" id="ARBA00023316"/>
    </source>
</evidence>
<dbReference type="InterPro" id="IPR050979">
    <property type="entry name" value="LD-transpeptidase"/>
</dbReference>
<organism evidence="8 9">
    <name type="scientific">Candidatus Daviesbacteria bacterium GW2011_GWC2_40_12</name>
    <dbReference type="NCBI Taxonomy" id="1618431"/>
    <lineage>
        <taxon>Bacteria</taxon>
        <taxon>Candidatus Daviesiibacteriota</taxon>
    </lineage>
</organism>
<feature type="active site" description="Nucleophile" evidence="6">
    <location>
        <position position="200"/>
    </location>
</feature>
<dbReference type="GO" id="GO:0018104">
    <property type="term" value="P:peptidoglycan-protein cross-linking"/>
    <property type="evidence" value="ECO:0007669"/>
    <property type="project" value="TreeGrafter"/>
</dbReference>
<feature type="active site" description="Proton donor/acceptor" evidence="6">
    <location>
        <position position="184"/>
    </location>
</feature>
<evidence type="ECO:0000256" key="2">
    <source>
        <dbReference type="ARBA" id="ARBA00022679"/>
    </source>
</evidence>
<dbReference type="GO" id="GO:0071972">
    <property type="term" value="F:peptidoglycan L,D-transpeptidase activity"/>
    <property type="evidence" value="ECO:0007669"/>
    <property type="project" value="TreeGrafter"/>
</dbReference>
<accession>A0A0G0QMX7</accession>
<evidence type="ECO:0000256" key="6">
    <source>
        <dbReference type="PROSITE-ProRule" id="PRU01373"/>
    </source>
</evidence>
<evidence type="ECO:0000313" key="8">
    <source>
        <dbReference type="EMBL" id="KKR41513.1"/>
    </source>
</evidence>
<evidence type="ECO:0000256" key="3">
    <source>
        <dbReference type="ARBA" id="ARBA00022960"/>
    </source>
</evidence>
<dbReference type="EMBL" id="LBYB01000010">
    <property type="protein sequence ID" value="KKR41513.1"/>
    <property type="molecule type" value="Genomic_DNA"/>
</dbReference>
<dbReference type="GO" id="GO:0071555">
    <property type="term" value="P:cell wall organization"/>
    <property type="evidence" value="ECO:0007669"/>
    <property type="project" value="UniProtKB-UniRule"/>
</dbReference>
<feature type="domain" description="L,D-TPase catalytic" evidence="7">
    <location>
        <begin position="106"/>
        <end position="240"/>
    </location>
</feature>